<name>I0WFM1_RHOOP</name>
<accession>I0WFM1</accession>
<reference evidence="2 3" key="1">
    <citation type="journal article" date="2012" name="J. Bacteriol.">
        <title>Draft genome sequence of the nitrophenol-degrading actinomycete Rhodococcus imtechensis RKJ300.</title>
        <authorList>
            <person name="Vikram S."/>
            <person name="Kumar S."/>
            <person name="Subramanian S."/>
            <person name="Raghava G.P."/>
        </authorList>
    </citation>
    <scope>NUCLEOTIDE SEQUENCE [LARGE SCALE GENOMIC DNA]</scope>
    <source>
        <strain evidence="2 3">RKJ300</strain>
    </source>
</reference>
<dbReference type="EMBL" id="AJJH01000158">
    <property type="protein sequence ID" value="EID75187.1"/>
    <property type="molecule type" value="Genomic_DNA"/>
</dbReference>
<evidence type="ECO:0000256" key="1">
    <source>
        <dbReference type="SAM" id="MobiDB-lite"/>
    </source>
</evidence>
<proteinExistence type="predicted"/>
<organism evidence="2 3">
    <name type="scientific">Rhodococcus opacus RKJ300 = JCM 13270</name>
    <dbReference type="NCBI Taxonomy" id="1165867"/>
    <lineage>
        <taxon>Bacteria</taxon>
        <taxon>Bacillati</taxon>
        <taxon>Actinomycetota</taxon>
        <taxon>Actinomycetes</taxon>
        <taxon>Mycobacteriales</taxon>
        <taxon>Nocardiaceae</taxon>
        <taxon>Rhodococcus</taxon>
    </lineage>
</organism>
<comment type="caution">
    <text evidence="2">The sequence shown here is derived from an EMBL/GenBank/DDBJ whole genome shotgun (WGS) entry which is preliminary data.</text>
</comment>
<evidence type="ECO:0000313" key="2">
    <source>
        <dbReference type="EMBL" id="EID75187.1"/>
    </source>
</evidence>
<gene>
    <name evidence="2" type="ORF">W59_28123</name>
</gene>
<feature type="compositionally biased region" description="Polar residues" evidence="1">
    <location>
        <begin position="1"/>
        <end position="10"/>
    </location>
</feature>
<sequence length="120" mass="12178">MRGSAATTTGPVGGAEESSARVGGGAVGAAVGIGVLGVRGSTLPFERTVRWRLFSPLRYTTSSSTFWPLATECRNLCTTASSVSVSVACKSTGSTSAEARIARAVVSEVISTSMLGVIFS</sequence>
<dbReference type="Proteomes" id="UP000006447">
    <property type="component" value="Unassembled WGS sequence"/>
</dbReference>
<evidence type="ECO:0000313" key="3">
    <source>
        <dbReference type="Proteomes" id="UP000006447"/>
    </source>
</evidence>
<dbReference type="AlphaFoldDB" id="I0WFM1"/>
<feature type="region of interest" description="Disordered" evidence="1">
    <location>
        <begin position="1"/>
        <end position="23"/>
    </location>
</feature>
<protein>
    <submittedName>
        <fullName evidence="2">Uncharacterized protein</fullName>
    </submittedName>
</protein>